<name>F8Q280_SERL3</name>
<evidence type="ECO:0000313" key="2">
    <source>
        <dbReference type="EMBL" id="EGN97291.1"/>
    </source>
</evidence>
<accession>F8Q280</accession>
<dbReference type="EMBL" id="GL945482">
    <property type="protein sequence ID" value="EGN97291.1"/>
    <property type="molecule type" value="Genomic_DNA"/>
</dbReference>
<dbReference type="Proteomes" id="UP000008063">
    <property type="component" value="Unassembled WGS sequence"/>
</dbReference>
<feature type="domain" description="HAT C-terminal dimerisation" evidence="1">
    <location>
        <begin position="1"/>
        <end position="48"/>
    </location>
</feature>
<evidence type="ECO:0000313" key="3">
    <source>
        <dbReference type="Proteomes" id="UP000008063"/>
    </source>
</evidence>
<organism evidence="3">
    <name type="scientific">Serpula lacrymans var. lacrymans (strain S7.3)</name>
    <name type="common">Dry rot fungus</name>
    <dbReference type="NCBI Taxonomy" id="936435"/>
    <lineage>
        <taxon>Eukaryota</taxon>
        <taxon>Fungi</taxon>
        <taxon>Dikarya</taxon>
        <taxon>Basidiomycota</taxon>
        <taxon>Agaricomycotina</taxon>
        <taxon>Agaricomycetes</taxon>
        <taxon>Agaricomycetidae</taxon>
        <taxon>Boletales</taxon>
        <taxon>Coniophorineae</taxon>
        <taxon>Serpulaceae</taxon>
        <taxon>Serpula</taxon>
    </lineage>
</organism>
<proteinExistence type="predicted"/>
<protein>
    <recommendedName>
        <fullName evidence="1">HAT C-terminal dimerisation domain-containing protein</fullName>
    </recommendedName>
</protein>
<dbReference type="InParanoid" id="F8Q280"/>
<evidence type="ECO:0000259" key="1">
    <source>
        <dbReference type="Pfam" id="PF05699"/>
    </source>
</evidence>
<reference evidence="3" key="1">
    <citation type="journal article" date="2011" name="Science">
        <title>The plant cell wall-decomposing machinery underlies the functional diversity of forest fungi.</title>
        <authorList>
            <person name="Eastwood D.C."/>
            <person name="Floudas D."/>
            <person name="Binder M."/>
            <person name="Majcherczyk A."/>
            <person name="Schneider P."/>
            <person name="Aerts A."/>
            <person name="Asiegbu F.O."/>
            <person name="Baker S.E."/>
            <person name="Barry K."/>
            <person name="Bendiksby M."/>
            <person name="Blumentritt M."/>
            <person name="Coutinho P.M."/>
            <person name="Cullen D."/>
            <person name="de Vries R.P."/>
            <person name="Gathman A."/>
            <person name="Goodell B."/>
            <person name="Henrissat B."/>
            <person name="Ihrmark K."/>
            <person name="Kauserud H."/>
            <person name="Kohler A."/>
            <person name="LaButti K."/>
            <person name="Lapidus A."/>
            <person name="Lavin J.L."/>
            <person name="Lee Y.-H."/>
            <person name="Lindquist E."/>
            <person name="Lilly W."/>
            <person name="Lucas S."/>
            <person name="Morin E."/>
            <person name="Murat C."/>
            <person name="Oguiza J.A."/>
            <person name="Park J."/>
            <person name="Pisabarro A.G."/>
            <person name="Riley R."/>
            <person name="Rosling A."/>
            <person name="Salamov A."/>
            <person name="Schmidt O."/>
            <person name="Schmutz J."/>
            <person name="Skrede I."/>
            <person name="Stenlid J."/>
            <person name="Wiebenga A."/>
            <person name="Xie X."/>
            <person name="Kuees U."/>
            <person name="Hibbett D.S."/>
            <person name="Hoffmeister D."/>
            <person name="Hoegberg N."/>
            <person name="Martin F."/>
            <person name="Grigoriev I.V."/>
            <person name="Watkinson S.C."/>
        </authorList>
    </citation>
    <scope>NUCLEOTIDE SEQUENCE [LARGE SCALE GENOMIC DNA]</scope>
    <source>
        <strain evidence="3">strain S7.3</strain>
    </source>
</reference>
<feature type="non-terminal residue" evidence="2">
    <location>
        <position position="1"/>
    </location>
</feature>
<dbReference type="InterPro" id="IPR008906">
    <property type="entry name" value="HATC_C_dom"/>
</dbReference>
<dbReference type="AlphaFoldDB" id="F8Q280"/>
<dbReference type="Pfam" id="PF05699">
    <property type="entry name" value="Dimer_Tnp_hAT"/>
    <property type="match status" value="1"/>
</dbReference>
<dbReference type="InterPro" id="IPR012337">
    <property type="entry name" value="RNaseH-like_sf"/>
</dbReference>
<dbReference type="GO" id="GO:0046983">
    <property type="term" value="F:protein dimerization activity"/>
    <property type="evidence" value="ECO:0007669"/>
    <property type="project" value="InterPro"/>
</dbReference>
<gene>
    <name evidence="2" type="ORF">SERLA73DRAFT_57720</name>
</gene>
<dbReference type="HOGENOM" id="CLU_2747153_0_0_1"/>
<keyword evidence="3" id="KW-1185">Reference proteome</keyword>
<sequence length="71" mass="7917">YPVLSLMACDYLAIQGSSVAAERVFSSGDRTSTVLRNKLLSETFEALQSGTELVYWILREKLLCMRGNLSN</sequence>
<dbReference type="SUPFAM" id="SSF53098">
    <property type="entry name" value="Ribonuclease H-like"/>
    <property type="match status" value="1"/>
</dbReference>
<dbReference type="STRING" id="936435.F8Q280"/>